<dbReference type="AlphaFoldDB" id="A0A7T9DJG5"/>
<reference evidence="2" key="1">
    <citation type="submission" date="2020-11" db="EMBL/GenBank/DDBJ databases">
        <title>Connecting structure to function with the recovery of over 1000 high-quality activated sludge metagenome-assembled genomes encoding full-length rRNA genes using long-read sequencing.</title>
        <authorList>
            <person name="Singleton C.M."/>
            <person name="Petriglieri F."/>
            <person name="Kristensen J.M."/>
            <person name="Kirkegaard R.H."/>
            <person name="Michaelsen T.Y."/>
            <person name="Andersen M.H."/>
            <person name="Karst S.M."/>
            <person name="Dueholm M.S."/>
            <person name="Nielsen P.H."/>
            <person name="Albertsen M."/>
        </authorList>
    </citation>
    <scope>NUCLEOTIDE SEQUENCE</scope>
    <source>
        <strain evidence="2">Fred_18-Q3-R57-64_BAT3C.431</strain>
    </source>
</reference>
<feature type="region of interest" description="Disordered" evidence="1">
    <location>
        <begin position="1"/>
        <end position="40"/>
    </location>
</feature>
<gene>
    <name evidence="2" type="ORF">IPJ89_04800</name>
</gene>
<proteinExistence type="predicted"/>
<organism evidence="2">
    <name type="scientific">Candidatus Iainarchaeum sp</name>
    <dbReference type="NCBI Taxonomy" id="3101447"/>
    <lineage>
        <taxon>Archaea</taxon>
        <taxon>Candidatus Iainarchaeota</taxon>
        <taxon>Candidatus Iainarchaeia</taxon>
        <taxon>Candidatus Iainarchaeales</taxon>
        <taxon>Candidatus Iainarchaeaceae</taxon>
        <taxon>Candidatus Iainarchaeum</taxon>
    </lineage>
</organism>
<dbReference type="Proteomes" id="UP000596004">
    <property type="component" value="Chromosome"/>
</dbReference>
<evidence type="ECO:0000256" key="1">
    <source>
        <dbReference type="SAM" id="MobiDB-lite"/>
    </source>
</evidence>
<name>A0A7T9DJG5_9ARCH</name>
<accession>A0A7T9DJG5</accession>
<evidence type="ECO:0000313" key="2">
    <source>
        <dbReference type="EMBL" id="QQR92442.1"/>
    </source>
</evidence>
<feature type="compositionally biased region" description="Basic residues" evidence="1">
    <location>
        <begin position="1"/>
        <end position="17"/>
    </location>
</feature>
<sequence>MPKPLSKRSVKNMNRMRARAEYERSRARSRSTAKNSGTGFYAMHHGVSYQVARTRFSAAELLQNGHPLDMLLRQGAPPRELLKLFPKADMRAAVRKATAERMLAGHRTKDILRMEENAKLHSHKRMKRK</sequence>
<protein>
    <submittedName>
        <fullName evidence="2">Uncharacterized protein</fullName>
    </submittedName>
</protein>
<dbReference type="EMBL" id="CP064981">
    <property type="protein sequence ID" value="QQR92442.1"/>
    <property type="molecule type" value="Genomic_DNA"/>
</dbReference>